<keyword evidence="6 10" id="KW-0472">Membrane</keyword>
<feature type="transmembrane region" description="Helical" evidence="10">
    <location>
        <begin position="45"/>
        <end position="67"/>
    </location>
</feature>
<dbReference type="PRINTS" id="PR00237">
    <property type="entry name" value="GPCRRHODOPSN"/>
</dbReference>
<dbReference type="InterPro" id="IPR017452">
    <property type="entry name" value="GPCR_Rhodpsn_7TM"/>
</dbReference>
<evidence type="ECO:0000256" key="5">
    <source>
        <dbReference type="ARBA" id="ARBA00023040"/>
    </source>
</evidence>
<keyword evidence="5" id="KW-0297">G-protein coupled receptor</keyword>
<keyword evidence="3 10" id="KW-0812">Transmembrane</keyword>
<dbReference type="SUPFAM" id="SSF81321">
    <property type="entry name" value="Family A G protein-coupled receptor-like"/>
    <property type="match status" value="1"/>
</dbReference>
<evidence type="ECO:0000313" key="13">
    <source>
        <dbReference type="Proteomes" id="UP000887013"/>
    </source>
</evidence>
<organism evidence="12 13">
    <name type="scientific">Nephila pilipes</name>
    <name type="common">Giant wood spider</name>
    <name type="synonym">Nephila maculata</name>
    <dbReference type="NCBI Taxonomy" id="299642"/>
    <lineage>
        <taxon>Eukaryota</taxon>
        <taxon>Metazoa</taxon>
        <taxon>Ecdysozoa</taxon>
        <taxon>Arthropoda</taxon>
        <taxon>Chelicerata</taxon>
        <taxon>Arachnida</taxon>
        <taxon>Araneae</taxon>
        <taxon>Araneomorphae</taxon>
        <taxon>Entelegynae</taxon>
        <taxon>Araneoidea</taxon>
        <taxon>Nephilidae</taxon>
        <taxon>Nephila</taxon>
    </lineage>
</organism>
<protein>
    <submittedName>
        <fullName evidence="12">Opsin-5</fullName>
    </submittedName>
</protein>
<comment type="similarity">
    <text evidence="2">Belongs to the G-protein coupled receptor 1 family.</text>
</comment>
<dbReference type="GO" id="GO:0016020">
    <property type="term" value="C:membrane"/>
    <property type="evidence" value="ECO:0007669"/>
    <property type="project" value="UniProtKB-SubCell"/>
</dbReference>
<keyword evidence="7" id="KW-0675">Receptor</keyword>
<keyword evidence="4 10" id="KW-1133">Transmembrane helix</keyword>
<accession>A0A8X6U5C0</accession>
<keyword evidence="9" id="KW-0844">Vision</keyword>
<dbReference type="PROSITE" id="PS50262">
    <property type="entry name" value="G_PROTEIN_RECEP_F1_2"/>
    <property type="match status" value="1"/>
</dbReference>
<dbReference type="Gene3D" id="1.20.1070.10">
    <property type="entry name" value="Rhodopsin 7-helix transmembrane proteins"/>
    <property type="match status" value="1"/>
</dbReference>
<feature type="transmembrane region" description="Helical" evidence="10">
    <location>
        <begin position="204"/>
        <end position="230"/>
    </location>
</feature>
<dbReference type="GO" id="GO:0004930">
    <property type="term" value="F:G protein-coupled receptor activity"/>
    <property type="evidence" value="ECO:0007669"/>
    <property type="project" value="UniProtKB-KW"/>
</dbReference>
<comment type="subcellular location">
    <subcellularLocation>
        <location evidence="1">Membrane</location>
        <topology evidence="1">Multi-pass membrane protein</topology>
    </subcellularLocation>
</comment>
<dbReference type="InterPro" id="IPR000276">
    <property type="entry name" value="GPCR_Rhodpsn"/>
</dbReference>
<dbReference type="OrthoDB" id="5564849at2759"/>
<dbReference type="EMBL" id="BMAW01071072">
    <property type="protein sequence ID" value="GFT76402.1"/>
    <property type="molecule type" value="Genomic_DNA"/>
</dbReference>
<feature type="transmembrane region" description="Helical" evidence="10">
    <location>
        <begin position="118"/>
        <end position="138"/>
    </location>
</feature>
<evidence type="ECO:0000256" key="8">
    <source>
        <dbReference type="ARBA" id="ARBA00023224"/>
    </source>
</evidence>
<name>A0A8X6U5C0_NEPPI</name>
<comment type="caution">
    <text evidence="12">The sequence shown here is derived from an EMBL/GenBank/DDBJ whole genome shotgun (WGS) entry which is preliminary data.</text>
</comment>
<evidence type="ECO:0000256" key="2">
    <source>
        <dbReference type="ARBA" id="ARBA00010663"/>
    </source>
</evidence>
<evidence type="ECO:0000256" key="3">
    <source>
        <dbReference type="ARBA" id="ARBA00022692"/>
    </source>
</evidence>
<evidence type="ECO:0000256" key="10">
    <source>
        <dbReference type="SAM" id="Phobius"/>
    </source>
</evidence>
<evidence type="ECO:0000256" key="9">
    <source>
        <dbReference type="ARBA" id="ARBA00023305"/>
    </source>
</evidence>
<reference evidence="12" key="1">
    <citation type="submission" date="2020-08" db="EMBL/GenBank/DDBJ databases">
        <title>Multicomponent nature underlies the extraordinary mechanical properties of spider dragline silk.</title>
        <authorList>
            <person name="Kono N."/>
            <person name="Nakamura H."/>
            <person name="Mori M."/>
            <person name="Yoshida Y."/>
            <person name="Ohtoshi R."/>
            <person name="Malay A.D."/>
            <person name="Moran D.A.P."/>
            <person name="Tomita M."/>
            <person name="Numata K."/>
            <person name="Arakawa K."/>
        </authorList>
    </citation>
    <scope>NUCLEOTIDE SEQUENCE</scope>
</reference>
<keyword evidence="13" id="KW-1185">Reference proteome</keyword>
<dbReference type="PANTHER" id="PTHR24240">
    <property type="entry name" value="OPSIN"/>
    <property type="match status" value="1"/>
</dbReference>
<dbReference type="AlphaFoldDB" id="A0A8X6U5C0"/>
<dbReference type="Pfam" id="PF00001">
    <property type="entry name" value="7tm_1"/>
    <property type="match status" value="1"/>
</dbReference>
<dbReference type="InterPro" id="IPR050125">
    <property type="entry name" value="GPCR_opsins"/>
</dbReference>
<evidence type="ECO:0000256" key="7">
    <source>
        <dbReference type="ARBA" id="ARBA00023170"/>
    </source>
</evidence>
<evidence type="ECO:0000256" key="6">
    <source>
        <dbReference type="ARBA" id="ARBA00023136"/>
    </source>
</evidence>
<feature type="transmembrane region" description="Helical" evidence="10">
    <location>
        <begin position="79"/>
        <end position="98"/>
    </location>
</feature>
<dbReference type="GO" id="GO:0007601">
    <property type="term" value="P:visual perception"/>
    <property type="evidence" value="ECO:0007669"/>
    <property type="project" value="UniProtKB-KW"/>
</dbReference>
<sequence length="269" mass="29779">MDTARDFWNGSSIEDITPERDAEEIMNVRSSDNFDSPLPLSNPYIAAYLIVIVATAVVSNSLVLLVMSLRKKKLRTFQLCLISMCISDLLFSLCLHPMSIATALGYDAKSIFNQSGCLYFGIMALFFGTYDMVAHSLIAVLRYVNLCHPSGECVSRRSLLSLLVVCVLYSMVWSIGPAFDLGRYQTFEVGCTIAFSDRTLSGRTFVNCAFVFVFFIPLAVTVYSYVAIVLEAGKQRSVLEKLGHVTSFGSSRLAVELKLIRVSPLLLLV</sequence>
<keyword evidence="9" id="KW-0716">Sensory transduction</keyword>
<dbReference type="Proteomes" id="UP000887013">
    <property type="component" value="Unassembled WGS sequence"/>
</dbReference>
<evidence type="ECO:0000313" key="12">
    <source>
        <dbReference type="EMBL" id="GFT76402.1"/>
    </source>
</evidence>
<evidence type="ECO:0000259" key="11">
    <source>
        <dbReference type="PROSITE" id="PS50262"/>
    </source>
</evidence>
<keyword evidence="8" id="KW-0807">Transducer</keyword>
<feature type="domain" description="G-protein coupled receptors family 1 profile" evidence="11">
    <location>
        <begin position="59"/>
        <end position="269"/>
    </location>
</feature>
<evidence type="ECO:0000256" key="1">
    <source>
        <dbReference type="ARBA" id="ARBA00004141"/>
    </source>
</evidence>
<proteinExistence type="inferred from homology"/>
<gene>
    <name evidence="12" type="primary">NCL1_49307</name>
    <name evidence="12" type="ORF">NPIL_465911</name>
</gene>
<evidence type="ECO:0000256" key="4">
    <source>
        <dbReference type="ARBA" id="ARBA00022989"/>
    </source>
</evidence>
<feature type="transmembrane region" description="Helical" evidence="10">
    <location>
        <begin position="159"/>
        <end position="179"/>
    </location>
</feature>